<protein>
    <recommendedName>
        <fullName evidence="6">Serpin domain-containing protein</fullName>
    </recommendedName>
</protein>
<dbReference type="GO" id="GO:0005615">
    <property type="term" value="C:extracellular space"/>
    <property type="evidence" value="ECO:0007669"/>
    <property type="project" value="InterPro"/>
</dbReference>
<evidence type="ECO:0000256" key="2">
    <source>
        <dbReference type="ARBA" id="ARBA00022690"/>
    </source>
</evidence>
<dbReference type="InterPro" id="IPR042185">
    <property type="entry name" value="Serpin_sf_2"/>
</dbReference>
<dbReference type="InterPro" id="IPR023795">
    <property type="entry name" value="Serpin_CS"/>
</dbReference>
<feature type="region of interest" description="Disordered" evidence="5">
    <location>
        <begin position="1"/>
        <end position="35"/>
    </location>
</feature>
<dbReference type="InterPro" id="IPR036186">
    <property type="entry name" value="Serpin_sf"/>
</dbReference>
<sequence length="710" mass="78509">MSLTCADTEQTTLDPANNVSAKSDTAGESNGGQSVTSLIASSSALDDIVQRFWESEEPPKCKISGPEDEVCERKFKSGTYRTPEESCRGDYNAMPGCDEKCRKRCPGDEPIQCKCVENGCECKDGFVFEPVTYKCILPSQCNITTTTSTEKSLVTQTTTELSTTLTTKTNESYEVSTNGPIITTEKQSNTTQYSKDENSTTHRPEISTAESVCETNSESKSTTEVRIGLTTLKELSTADSTEEIDSTTPTSQTTDESDTLIHITGDFSGWTTQSKSESTASTETSTFITTTVETSTTSLMPTTPEPSCEDIGYELFAKGNLEYTAKILNDLVQTKPGNNVLCGGASILYLMAQLAVQAKDTAKKELLKVLNLKETDQMCRCGGRSNLNYLLMGLFKSNIAAEQIRCVLPKISANLTASYPDIEYDLFCKIYADDSCALTDYFIRSTTQVFVIGPENIDFSAKNSARNISDTVAQYTNDAFVNYIKPNTLSALNGLILVDAEAFMGKWEKQFDPAFTTMVDFNRNGRIDKIPTMNQRASFLYADSSVLNAKVLRMKYTQKEFSLTIFLPNRIDGLNDMLKRMENPDTVLSVIETLRLVDVEVYIPKFSISVANRLKNPSIKANIKEIFNENSTGLEDIASCDNPFVSDILQKVTFQVDELGLGDRKDIDFPDPEDISPSRPQAPQLFKADHPFVYYLFYNKVALIAGVFAR</sequence>
<evidence type="ECO:0000256" key="3">
    <source>
        <dbReference type="ARBA" id="ARBA00022900"/>
    </source>
</evidence>
<accession>A0A2A4J8D0</accession>
<dbReference type="Gene3D" id="3.30.497.10">
    <property type="entry name" value="Antithrombin, subunit I, domain 2"/>
    <property type="match status" value="1"/>
</dbReference>
<comment type="similarity">
    <text evidence="1 4">Belongs to the serpin family.</text>
</comment>
<dbReference type="PROSITE" id="PS00284">
    <property type="entry name" value="SERPIN"/>
    <property type="match status" value="1"/>
</dbReference>
<evidence type="ECO:0000256" key="4">
    <source>
        <dbReference type="RuleBase" id="RU000411"/>
    </source>
</evidence>
<keyword evidence="3" id="KW-0722">Serine protease inhibitor</keyword>
<keyword evidence="2" id="KW-0646">Protease inhibitor</keyword>
<dbReference type="AlphaFoldDB" id="A0A2A4J8D0"/>
<dbReference type="Pfam" id="PF00079">
    <property type="entry name" value="Serpin"/>
    <property type="match status" value="1"/>
</dbReference>
<dbReference type="STRING" id="7102.A0A2A4J8D0"/>
<dbReference type="PANTHER" id="PTHR11461">
    <property type="entry name" value="SERINE PROTEASE INHIBITOR, SERPIN"/>
    <property type="match status" value="1"/>
</dbReference>
<dbReference type="InterPro" id="IPR023796">
    <property type="entry name" value="Serpin_dom"/>
</dbReference>
<comment type="caution">
    <text evidence="7">The sequence shown here is derived from an EMBL/GenBank/DDBJ whole genome shotgun (WGS) entry which is preliminary data.</text>
</comment>
<gene>
    <name evidence="7" type="ORF">B5V51_5692</name>
</gene>
<feature type="compositionally biased region" description="Polar residues" evidence="5">
    <location>
        <begin position="208"/>
        <end position="224"/>
    </location>
</feature>
<evidence type="ECO:0000259" key="6">
    <source>
        <dbReference type="SMART" id="SM00093"/>
    </source>
</evidence>
<name>A0A2A4J8D0_HELVI</name>
<dbReference type="Gene3D" id="2.30.39.10">
    <property type="entry name" value="Alpha-1-antitrypsin, domain 1"/>
    <property type="match status" value="1"/>
</dbReference>
<dbReference type="SMART" id="SM00093">
    <property type="entry name" value="SERPIN"/>
    <property type="match status" value="1"/>
</dbReference>
<dbReference type="InterPro" id="IPR042178">
    <property type="entry name" value="Serpin_sf_1"/>
</dbReference>
<dbReference type="InterPro" id="IPR000215">
    <property type="entry name" value="Serpin_fam"/>
</dbReference>
<dbReference type="SUPFAM" id="SSF56574">
    <property type="entry name" value="Serpins"/>
    <property type="match status" value="1"/>
</dbReference>
<evidence type="ECO:0000256" key="5">
    <source>
        <dbReference type="SAM" id="MobiDB-lite"/>
    </source>
</evidence>
<reference evidence="7" key="1">
    <citation type="submission" date="2017-09" db="EMBL/GenBank/DDBJ databases">
        <title>Contemporary evolution of a Lepidopteran species, Heliothis virescens, in response to modern agricultural practices.</title>
        <authorList>
            <person name="Fritz M.L."/>
            <person name="Deyonke A.M."/>
            <person name="Papanicolaou A."/>
            <person name="Micinski S."/>
            <person name="Westbrook J."/>
            <person name="Gould F."/>
        </authorList>
    </citation>
    <scope>NUCLEOTIDE SEQUENCE [LARGE SCALE GENOMIC DNA]</scope>
    <source>
        <strain evidence="7">HvINT-</strain>
        <tissue evidence="7">Whole body</tissue>
    </source>
</reference>
<dbReference type="GO" id="GO:0004867">
    <property type="term" value="F:serine-type endopeptidase inhibitor activity"/>
    <property type="evidence" value="ECO:0007669"/>
    <property type="project" value="UniProtKB-KW"/>
</dbReference>
<dbReference type="CDD" id="cd19941">
    <property type="entry name" value="TIL"/>
    <property type="match status" value="1"/>
</dbReference>
<feature type="domain" description="Serpin" evidence="6">
    <location>
        <begin position="325"/>
        <end position="710"/>
    </location>
</feature>
<dbReference type="PANTHER" id="PTHR11461:SF211">
    <property type="entry name" value="GH10112P-RELATED"/>
    <property type="match status" value="1"/>
</dbReference>
<feature type="region of interest" description="Disordered" evidence="5">
    <location>
        <begin position="185"/>
        <end position="259"/>
    </location>
</feature>
<dbReference type="EMBL" id="NWSH01002542">
    <property type="protein sequence ID" value="PCG68016.1"/>
    <property type="molecule type" value="Genomic_DNA"/>
</dbReference>
<evidence type="ECO:0000313" key="7">
    <source>
        <dbReference type="EMBL" id="PCG68016.1"/>
    </source>
</evidence>
<feature type="compositionally biased region" description="Basic and acidic residues" evidence="5">
    <location>
        <begin position="194"/>
        <end position="205"/>
    </location>
</feature>
<proteinExistence type="inferred from homology"/>
<evidence type="ECO:0000256" key="1">
    <source>
        <dbReference type="ARBA" id="ARBA00009500"/>
    </source>
</evidence>
<organism evidence="7">
    <name type="scientific">Heliothis virescens</name>
    <name type="common">Tobacco budworm moth</name>
    <dbReference type="NCBI Taxonomy" id="7102"/>
    <lineage>
        <taxon>Eukaryota</taxon>
        <taxon>Metazoa</taxon>
        <taxon>Ecdysozoa</taxon>
        <taxon>Arthropoda</taxon>
        <taxon>Hexapoda</taxon>
        <taxon>Insecta</taxon>
        <taxon>Pterygota</taxon>
        <taxon>Neoptera</taxon>
        <taxon>Endopterygota</taxon>
        <taxon>Lepidoptera</taxon>
        <taxon>Glossata</taxon>
        <taxon>Ditrysia</taxon>
        <taxon>Noctuoidea</taxon>
        <taxon>Noctuidae</taxon>
        <taxon>Heliothinae</taxon>
        <taxon>Heliothis</taxon>
    </lineage>
</organism>